<dbReference type="SUPFAM" id="SSF55347">
    <property type="entry name" value="Glyceraldehyde-3-phosphate dehydrogenase-like, C-terminal domain"/>
    <property type="match status" value="1"/>
</dbReference>
<dbReference type="InterPro" id="IPR011182">
    <property type="entry name" value="L-Asp_DH"/>
</dbReference>
<evidence type="ECO:0000259" key="8">
    <source>
        <dbReference type="Pfam" id="PF03447"/>
    </source>
</evidence>
<dbReference type="PANTHER" id="PTHR31873:SF6">
    <property type="entry name" value="ASPARTATE DEHYDROGENASE DOMAIN-CONTAINING PROTEIN"/>
    <property type="match status" value="1"/>
</dbReference>
<comment type="function">
    <text evidence="6">Specifically catalyzes the NAD or NADP-dependent dehydrogenation of L-aspartate to iminoaspartate.</text>
</comment>
<evidence type="ECO:0000313" key="10">
    <source>
        <dbReference type="Proteomes" id="UP000577362"/>
    </source>
</evidence>
<feature type="domain" description="Aspartate dehydrogenase" evidence="7">
    <location>
        <begin position="171"/>
        <end position="257"/>
    </location>
</feature>
<comment type="pathway">
    <text evidence="6">Cofactor biosynthesis; NAD(+) biosynthesis; iminoaspartate from L-aspartate (dehydrogenase route): step 1/1.</text>
</comment>
<evidence type="ECO:0000256" key="1">
    <source>
        <dbReference type="ARBA" id="ARBA00008331"/>
    </source>
</evidence>
<dbReference type="InterPro" id="IPR005106">
    <property type="entry name" value="Asp/hSer_DH_NAD-bd"/>
</dbReference>
<keyword evidence="5 6" id="KW-0520">NAD</keyword>
<feature type="domain" description="Aspartate/homoserine dehydrogenase NAD-binding" evidence="8">
    <location>
        <begin position="12"/>
        <end position="124"/>
    </location>
</feature>
<dbReference type="EMBL" id="JACIEN010000004">
    <property type="protein sequence ID" value="MBB4018643.1"/>
    <property type="molecule type" value="Genomic_DNA"/>
</dbReference>
<comment type="catalytic activity">
    <reaction evidence="6">
        <text>L-aspartate + NAD(+) + H2O = oxaloacetate + NH4(+) + NADH + H(+)</text>
        <dbReference type="Rhea" id="RHEA:11788"/>
        <dbReference type="ChEBI" id="CHEBI:15377"/>
        <dbReference type="ChEBI" id="CHEBI:15378"/>
        <dbReference type="ChEBI" id="CHEBI:16452"/>
        <dbReference type="ChEBI" id="CHEBI:28938"/>
        <dbReference type="ChEBI" id="CHEBI:29991"/>
        <dbReference type="ChEBI" id="CHEBI:57540"/>
        <dbReference type="ChEBI" id="CHEBI:57945"/>
        <dbReference type="EC" id="1.4.1.21"/>
    </reaction>
</comment>
<comment type="similarity">
    <text evidence="1 6">Belongs to the L-aspartate dehydrogenase family.</text>
</comment>
<feature type="binding site" evidence="6">
    <location>
        <position position="127"/>
    </location>
    <ligand>
        <name>NAD(+)</name>
        <dbReference type="ChEBI" id="CHEBI:57540"/>
    </ligand>
</feature>
<sequence length="270" mass="27937">MTRKPLRLTIVGWGAIARRVAGLLAERVPQDVTLVAVGVRETTAIGAGLPAGAALLRHPDALAAVAPDMVIEAAGRAAVGPWGEAALRSADTFVVSSTSAFCDTALHDRLIRIAEDRGSRIVIPPGALGGIDALSAAAALPLDEVVHTIVKPPAAWRGTAAEALVVLDRIESPTAIFTGSARAAADRFPQNANATVITALAGIGLDRTRVVLVADPQATGNSHRLAARGAFGTLEVTIENRALADNPKSSEMTALSLARLVENRVRTLAR</sequence>
<evidence type="ECO:0000256" key="5">
    <source>
        <dbReference type="ARBA" id="ARBA00023027"/>
    </source>
</evidence>
<keyword evidence="2 6" id="KW-0662">Pyridine nucleotide biosynthesis</keyword>
<dbReference type="GO" id="GO:0016639">
    <property type="term" value="F:oxidoreductase activity, acting on the CH-NH2 group of donors, NAD or NADP as acceptor"/>
    <property type="evidence" value="ECO:0007669"/>
    <property type="project" value="UniProtKB-UniRule"/>
</dbReference>
<reference evidence="9 10" key="1">
    <citation type="submission" date="2020-08" db="EMBL/GenBank/DDBJ databases">
        <title>Genomic Encyclopedia of Type Strains, Phase IV (KMG-IV): sequencing the most valuable type-strain genomes for metagenomic binning, comparative biology and taxonomic classification.</title>
        <authorList>
            <person name="Goeker M."/>
        </authorList>
    </citation>
    <scope>NUCLEOTIDE SEQUENCE [LARGE SCALE GENOMIC DNA]</scope>
    <source>
        <strain evidence="9 10">DSM 103737</strain>
    </source>
</reference>
<name>A0A840C1F7_9HYPH</name>
<dbReference type="PANTHER" id="PTHR31873">
    <property type="entry name" value="L-ASPARTATE DEHYDROGENASE-RELATED"/>
    <property type="match status" value="1"/>
</dbReference>
<organism evidence="9 10">
    <name type="scientific">Chelatococcus caeni</name>
    <dbReference type="NCBI Taxonomy" id="1348468"/>
    <lineage>
        <taxon>Bacteria</taxon>
        <taxon>Pseudomonadati</taxon>
        <taxon>Pseudomonadota</taxon>
        <taxon>Alphaproteobacteria</taxon>
        <taxon>Hyphomicrobiales</taxon>
        <taxon>Chelatococcaceae</taxon>
        <taxon>Chelatococcus</taxon>
    </lineage>
</organism>
<gene>
    <name evidence="6" type="primary">nadX</name>
    <name evidence="9" type="ORF">GGR16_003690</name>
</gene>
<keyword evidence="4 6" id="KW-0560">Oxidoreductase</keyword>
<dbReference type="GO" id="GO:0009435">
    <property type="term" value="P:NAD+ biosynthetic process"/>
    <property type="evidence" value="ECO:0007669"/>
    <property type="project" value="UniProtKB-UniRule"/>
</dbReference>
<keyword evidence="10" id="KW-1185">Reference proteome</keyword>
<comment type="miscellaneous">
    <text evidence="6">The iminoaspartate product is unstable in aqueous solution and can decompose to oxaloacetate and ammonia.</text>
</comment>
<dbReference type="Gene3D" id="3.30.360.10">
    <property type="entry name" value="Dihydrodipicolinate Reductase, domain 2"/>
    <property type="match status" value="1"/>
</dbReference>
<feature type="active site" evidence="6">
    <location>
        <position position="223"/>
    </location>
</feature>
<dbReference type="InterPro" id="IPR002811">
    <property type="entry name" value="Asp_DH"/>
</dbReference>
<comment type="catalytic activity">
    <reaction evidence="6">
        <text>L-aspartate + NADP(+) + H2O = oxaloacetate + NH4(+) + NADPH + H(+)</text>
        <dbReference type="Rhea" id="RHEA:11784"/>
        <dbReference type="ChEBI" id="CHEBI:15377"/>
        <dbReference type="ChEBI" id="CHEBI:15378"/>
        <dbReference type="ChEBI" id="CHEBI:16452"/>
        <dbReference type="ChEBI" id="CHEBI:28938"/>
        <dbReference type="ChEBI" id="CHEBI:29991"/>
        <dbReference type="ChEBI" id="CHEBI:57783"/>
        <dbReference type="ChEBI" id="CHEBI:58349"/>
        <dbReference type="EC" id="1.4.1.21"/>
    </reaction>
</comment>
<keyword evidence="3 6" id="KW-0521">NADP</keyword>
<comment type="caution">
    <text evidence="9">The sequence shown here is derived from an EMBL/GenBank/DDBJ whole genome shotgun (WGS) entry which is preliminary data.</text>
</comment>
<dbReference type="Pfam" id="PF01958">
    <property type="entry name" value="Asp_DH_C"/>
    <property type="match status" value="1"/>
</dbReference>
<evidence type="ECO:0000256" key="6">
    <source>
        <dbReference type="HAMAP-Rule" id="MF_01265"/>
    </source>
</evidence>
<dbReference type="GO" id="GO:0051287">
    <property type="term" value="F:NAD binding"/>
    <property type="evidence" value="ECO:0007669"/>
    <property type="project" value="UniProtKB-UniRule"/>
</dbReference>
<dbReference type="UniPathway" id="UPA00253">
    <property type="reaction ID" value="UER00456"/>
</dbReference>
<evidence type="ECO:0000256" key="2">
    <source>
        <dbReference type="ARBA" id="ARBA00022642"/>
    </source>
</evidence>
<dbReference type="InterPro" id="IPR020626">
    <property type="entry name" value="Asp_DH_prok"/>
</dbReference>
<dbReference type="Pfam" id="PF03447">
    <property type="entry name" value="NAD_binding_3"/>
    <property type="match status" value="1"/>
</dbReference>
<dbReference type="SUPFAM" id="SSF51735">
    <property type="entry name" value="NAD(P)-binding Rossmann-fold domains"/>
    <property type="match status" value="1"/>
</dbReference>
<evidence type="ECO:0000256" key="3">
    <source>
        <dbReference type="ARBA" id="ARBA00022857"/>
    </source>
</evidence>
<dbReference type="AlphaFoldDB" id="A0A840C1F7"/>
<proteinExistence type="inferred from homology"/>
<evidence type="ECO:0000259" key="7">
    <source>
        <dbReference type="Pfam" id="PF01958"/>
    </source>
</evidence>
<dbReference type="EC" id="1.4.1.21" evidence="6"/>
<feature type="binding site" evidence="6">
    <location>
        <position position="193"/>
    </location>
    <ligand>
        <name>NAD(+)</name>
        <dbReference type="ChEBI" id="CHEBI:57540"/>
    </ligand>
</feature>
<dbReference type="NCBIfam" id="NF009828">
    <property type="entry name" value="PRK13303.1-3"/>
    <property type="match status" value="1"/>
</dbReference>
<protein>
    <recommendedName>
        <fullName evidence="6">L-aspartate dehydrogenase</fullName>
        <ecNumber evidence="6">1.4.1.21</ecNumber>
    </recommendedName>
</protein>
<accession>A0A840C1F7</accession>
<dbReference type="RefSeq" id="WP_019400150.1">
    <property type="nucleotide sequence ID" value="NZ_JACIEN010000004.1"/>
</dbReference>
<dbReference type="Proteomes" id="UP000577362">
    <property type="component" value="Unassembled WGS sequence"/>
</dbReference>
<dbReference type="PIRSF" id="PIRSF005227">
    <property type="entry name" value="Asp_dh_NAD_syn"/>
    <property type="match status" value="1"/>
</dbReference>
<dbReference type="Gene3D" id="3.40.50.720">
    <property type="entry name" value="NAD(P)-binding Rossmann-like Domain"/>
    <property type="match status" value="1"/>
</dbReference>
<dbReference type="HAMAP" id="MF_01265">
    <property type="entry name" value="NadX"/>
    <property type="match status" value="1"/>
</dbReference>
<dbReference type="GO" id="GO:0033735">
    <property type="term" value="F:aspartate dehydrogenase [NAD(P)+] activity"/>
    <property type="evidence" value="ECO:0007669"/>
    <property type="project" value="UniProtKB-EC"/>
</dbReference>
<evidence type="ECO:0000256" key="4">
    <source>
        <dbReference type="ARBA" id="ARBA00023002"/>
    </source>
</evidence>
<evidence type="ECO:0000313" key="9">
    <source>
        <dbReference type="EMBL" id="MBB4018643.1"/>
    </source>
</evidence>
<dbReference type="InterPro" id="IPR036291">
    <property type="entry name" value="NAD(P)-bd_dom_sf"/>
</dbReference>
<dbReference type="GO" id="GO:0050661">
    <property type="term" value="F:NADP binding"/>
    <property type="evidence" value="ECO:0007669"/>
    <property type="project" value="UniProtKB-UniRule"/>
</dbReference>